<evidence type="ECO:0000313" key="1">
    <source>
        <dbReference type="EMBL" id="GCE16140.1"/>
    </source>
</evidence>
<accession>A0A402AAI1</accession>
<comment type="caution">
    <text evidence="1">The sequence shown here is derived from an EMBL/GenBank/DDBJ whole genome shotgun (WGS) entry which is preliminary data.</text>
</comment>
<gene>
    <name evidence="1" type="ORF">KTT_59990</name>
</gene>
<name>A0A402AAI1_9CHLR</name>
<proteinExistence type="predicted"/>
<organism evidence="1 2">
    <name type="scientific">Tengunoibacter tsumagoiensis</name>
    <dbReference type="NCBI Taxonomy" id="2014871"/>
    <lineage>
        <taxon>Bacteria</taxon>
        <taxon>Bacillati</taxon>
        <taxon>Chloroflexota</taxon>
        <taxon>Ktedonobacteria</taxon>
        <taxon>Ktedonobacterales</taxon>
        <taxon>Dictyobacteraceae</taxon>
        <taxon>Tengunoibacter</taxon>
    </lineage>
</organism>
<evidence type="ECO:0000313" key="2">
    <source>
        <dbReference type="Proteomes" id="UP000287352"/>
    </source>
</evidence>
<dbReference type="Proteomes" id="UP000287352">
    <property type="component" value="Unassembled WGS sequence"/>
</dbReference>
<dbReference type="EMBL" id="BIFR01000002">
    <property type="protein sequence ID" value="GCE16140.1"/>
    <property type="molecule type" value="Genomic_DNA"/>
</dbReference>
<protein>
    <submittedName>
        <fullName evidence="1">Uncharacterized protein</fullName>
    </submittedName>
</protein>
<dbReference type="AlphaFoldDB" id="A0A402AAI1"/>
<keyword evidence="2" id="KW-1185">Reference proteome</keyword>
<sequence>MHRKYAAFGGVLLVLTAFSLFGITFFHLHSAYAAPSSECLKSNFKDKEQVGKEVVNKLPICQGITQEDITVTVQANLTLPVANTLHVEICDSSQTLTGVASIAAGHSHTFKNVTFANGTQLEVMSSAGTLLATGNYTLHVTVTADQVSPS</sequence>
<reference evidence="2" key="1">
    <citation type="submission" date="2018-12" db="EMBL/GenBank/DDBJ databases">
        <title>Tengunoibacter tsumagoiensis gen. nov., sp. nov., Dictyobacter kobayashii sp. nov., D. alpinus sp. nov., and D. joshuensis sp. nov. and description of Dictyobacteraceae fam. nov. within the order Ktedonobacterales isolated from Tengu-no-mugimeshi.</title>
        <authorList>
            <person name="Wang C.M."/>
            <person name="Zheng Y."/>
            <person name="Sakai Y."/>
            <person name="Toyoda A."/>
            <person name="Minakuchi Y."/>
            <person name="Abe K."/>
            <person name="Yokota A."/>
            <person name="Yabe S."/>
        </authorList>
    </citation>
    <scope>NUCLEOTIDE SEQUENCE [LARGE SCALE GENOMIC DNA]</scope>
    <source>
        <strain evidence="2">Uno3</strain>
    </source>
</reference>
<dbReference type="RefSeq" id="WP_126583521.1">
    <property type="nucleotide sequence ID" value="NZ_BIFR01000002.1"/>
</dbReference>